<comment type="catalytic activity">
    <reaction evidence="8 9">
        <text>N(6)-[(R)-lipoyl]-L-lysyl-[protein] + pyruvate + H(+) = N(6)-[(R)-S(8)-acetyldihydrolipoyl]-L-lysyl-[protein] + CO2</text>
        <dbReference type="Rhea" id="RHEA:19189"/>
        <dbReference type="Rhea" id="RHEA-COMP:10474"/>
        <dbReference type="Rhea" id="RHEA-COMP:10478"/>
        <dbReference type="ChEBI" id="CHEBI:15361"/>
        <dbReference type="ChEBI" id="CHEBI:15378"/>
        <dbReference type="ChEBI" id="CHEBI:16526"/>
        <dbReference type="ChEBI" id="CHEBI:83099"/>
        <dbReference type="ChEBI" id="CHEBI:83111"/>
        <dbReference type="EC" id="1.2.4.1"/>
    </reaction>
</comment>
<name>A0A556AYE8_9BURK</name>
<dbReference type="PANTHER" id="PTHR43825:SF3">
    <property type="entry name" value="PYRUVATE DEHYDROGENASE E1 COMPONENT"/>
    <property type="match status" value="1"/>
</dbReference>
<dbReference type="EC" id="1.2.4.1" evidence="3 9"/>
<dbReference type="OrthoDB" id="9759664at2"/>
<dbReference type="GO" id="GO:0004739">
    <property type="term" value="F:pyruvate dehydrogenase (acetyl-transferring) activity"/>
    <property type="evidence" value="ECO:0007669"/>
    <property type="project" value="UniProtKB-EC"/>
</dbReference>
<dbReference type="InterPro" id="IPR004660">
    <property type="entry name" value="PDH_E1"/>
</dbReference>
<accession>A0A556AYE8</accession>
<dbReference type="NCBIfam" id="TIGR00759">
    <property type="entry name" value="aceE"/>
    <property type="match status" value="1"/>
</dbReference>
<dbReference type="InterPro" id="IPR041621">
    <property type="entry name" value="PDH_E1_M"/>
</dbReference>
<dbReference type="InterPro" id="IPR009014">
    <property type="entry name" value="Transketo_C/PFOR_II"/>
</dbReference>
<dbReference type="PIRSF" id="PIRSF000156">
    <property type="entry name" value="Pyruvate_dh_E1"/>
    <property type="match status" value="1"/>
</dbReference>
<dbReference type="InterPro" id="IPR035807">
    <property type="entry name" value="PDC_E1_N"/>
</dbReference>
<dbReference type="FunFam" id="3.40.50.970:FF:000011">
    <property type="entry name" value="Pyruvate dehydrogenase E1 component"/>
    <property type="match status" value="1"/>
</dbReference>
<feature type="binding site" evidence="10">
    <location>
        <position position="268"/>
    </location>
    <ligand>
        <name>Mg(2+)</name>
        <dbReference type="ChEBI" id="CHEBI:18420"/>
    </ligand>
</feature>
<comment type="function">
    <text evidence="2 9">Component of the pyruvate dehydrogenase (PDH) complex, that catalyzes the overall conversion of pyruvate to acetyl-CoA and CO(2).</text>
</comment>
<feature type="binding site" evidence="10">
    <location>
        <position position="236"/>
    </location>
    <ligand>
        <name>Mg(2+)</name>
        <dbReference type="ChEBI" id="CHEBI:18420"/>
    </ligand>
</feature>
<dbReference type="Pfam" id="PF17831">
    <property type="entry name" value="PDH_E1_M"/>
    <property type="match status" value="1"/>
</dbReference>
<evidence type="ECO:0000256" key="9">
    <source>
        <dbReference type="PIRNR" id="PIRNR000156"/>
    </source>
</evidence>
<dbReference type="Gene3D" id="3.40.50.920">
    <property type="match status" value="1"/>
</dbReference>
<evidence type="ECO:0000256" key="10">
    <source>
        <dbReference type="PIRSR" id="PIRSR000156-1"/>
    </source>
</evidence>
<keyword evidence="15" id="KW-1185">Reference proteome</keyword>
<keyword evidence="5 9" id="KW-0560">Oxidoreductase</keyword>
<dbReference type="RefSeq" id="WP_143946798.1">
    <property type="nucleotide sequence ID" value="NZ_BAABMB010000004.1"/>
</dbReference>
<keyword evidence="6 9" id="KW-0786">Thiamine pyrophosphate</keyword>
<dbReference type="Gene3D" id="3.40.50.970">
    <property type="match status" value="2"/>
</dbReference>
<dbReference type="InterPro" id="IPR055152">
    <property type="entry name" value="Transketolase-like_C_2"/>
</dbReference>
<evidence type="ECO:0000256" key="1">
    <source>
        <dbReference type="ARBA" id="ARBA00001964"/>
    </source>
</evidence>
<keyword evidence="10" id="KW-0460">Magnesium</keyword>
<feature type="binding site" evidence="10">
    <location>
        <position position="266"/>
    </location>
    <ligand>
        <name>Mg(2+)</name>
        <dbReference type="ChEBI" id="CHEBI:18420"/>
    </ligand>
</feature>
<dbReference type="InterPro" id="IPR029061">
    <property type="entry name" value="THDP-binding"/>
</dbReference>
<dbReference type="SUPFAM" id="SSF52518">
    <property type="entry name" value="Thiamin diphosphate-binding fold (THDP-binding)"/>
    <property type="match status" value="2"/>
</dbReference>
<reference evidence="14 15" key="1">
    <citation type="submission" date="2019-07" db="EMBL/GenBank/DDBJ databases">
        <title>Qingshengfaniella alkalisoli gen. nov., sp. nov., isolated from saline soil.</title>
        <authorList>
            <person name="Xu L."/>
            <person name="Huang X.-X."/>
            <person name="Sun J.-Q."/>
        </authorList>
    </citation>
    <scope>NUCLEOTIDE SEQUENCE [LARGE SCALE GENOMIC DNA]</scope>
    <source>
        <strain evidence="14 15">DSM 27279</strain>
    </source>
</reference>
<evidence type="ECO:0000259" key="11">
    <source>
        <dbReference type="Pfam" id="PF00456"/>
    </source>
</evidence>
<evidence type="ECO:0000256" key="8">
    <source>
        <dbReference type="ARBA" id="ARBA00051231"/>
    </source>
</evidence>
<evidence type="ECO:0000256" key="4">
    <source>
        <dbReference type="ARBA" id="ARBA00017172"/>
    </source>
</evidence>
<sequence>MSALPNTPQDDDVDETQEWLEALEAVLDREGPERAHFLLERLIDLARRSGANMPLRATTAYVNTIPPHLEVPSPGRADLEERIRSFVRWNAMAMVVKANRHSPADGGDLGGHIASFASVATMIGTGQNHFWHAETAEHGGDLVYFQGHSSPGVYGRAYLEGRLTEEQLDNFRQEVDGKGLPSYPHPKLMPDFWQFPTVSMGLGPMMAIYQARFLKYLHARGIADTSKRKVWVFCGDGEMDEPESLGAISLAAREKLDNLVFIINCNLQRLDGPVRGNGKIIQELEGDFRGSGWNVIKLIWGGYWDPLLARDKEGILRRIMEETVDGEYQAYKANNGAFVREHFFGKHPKLLEMVSRMTDEDVWRLNRGGHDPHKVYAAFHAAVNHTGQPTVILAKTIKGYGMGRVGEAKNPTHQQKKLPLESIREFRDRFNIPVPDDQLDALPYCKPAEDSDEMKYMLERRKALGGFLPHRRQRADETLPVPELKAFQAVLDPTAEGREISTTQAFVRILTALLRDKALGPRVVPIVADESRTFGMEGMFRQIGIYAPEGQKYIPVDKDQVMYYKESKDGQILQEGINEAGAMSSWIAAATSYSSNNRIMVPFYIYYSMFGFQRVGDLAWAAGDMQARGFLLGGTSGRTTLNGEGLQHEDGHSHLLSSTIPNCVSYDPTFGHEVAVIIQDGLRRMVGNQENVYYYLTLLNENYAHPGLKPGDEEGIIRGMYLLRSERAEKADAPRVQLMGCGSILREVMAAQELLRDDWGIASDVWSVTSFTELRRDGMDCERHNLLHPEGEAQVPYVARQLAEHPGPVVASTDYMKIFAEQIRAYLPRDRQFRVLGTDGFGRSDFRSKLREHFEVDRHFVALSALRALVEEGVLPKNVLADAIKKYGINPDKANPHHA</sequence>
<keyword evidence="10" id="KW-0479">Metal-binding</keyword>
<evidence type="ECO:0000256" key="2">
    <source>
        <dbReference type="ARBA" id="ARBA00003157"/>
    </source>
</evidence>
<feature type="domain" description="Pyruvate dehydrogenase E1 component middle" evidence="12">
    <location>
        <begin position="493"/>
        <end position="706"/>
    </location>
</feature>
<evidence type="ECO:0000256" key="3">
    <source>
        <dbReference type="ARBA" id="ARBA00012281"/>
    </source>
</evidence>
<feature type="domain" description="Transketolase-like C-terminal" evidence="13">
    <location>
        <begin position="719"/>
        <end position="857"/>
    </location>
</feature>
<evidence type="ECO:0000313" key="15">
    <source>
        <dbReference type="Proteomes" id="UP000318405"/>
    </source>
</evidence>
<evidence type="ECO:0000256" key="7">
    <source>
        <dbReference type="ARBA" id="ARBA00023317"/>
    </source>
</evidence>
<dbReference type="SUPFAM" id="SSF52922">
    <property type="entry name" value="TK C-terminal domain-like"/>
    <property type="match status" value="1"/>
</dbReference>
<evidence type="ECO:0000259" key="12">
    <source>
        <dbReference type="Pfam" id="PF17831"/>
    </source>
</evidence>
<dbReference type="InterPro" id="IPR051157">
    <property type="entry name" value="PDH/Transketolase"/>
</dbReference>
<protein>
    <recommendedName>
        <fullName evidence="4 9">Pyruvate dehydrogenase E1 component</fullName>
        <ecNumber evidence="3 9">1.2.4.1</ecNumber>
    </recommendedName>
</protein>
<evidence type="ECO:0000313" key="14">
    <source>
        <dbReference type="EMBL" id="TSH97916.1"/>
    </source>
</evidence>
<evidence type="ECO:0000259" key="13">
    <source>
        <dbReference type="Pfam" id="PF22613"/>
    </source>
</evidence>
<dbReference type="GO" id="GO:0046872">
    <property type="term" value="F:metal ion binding"/>
    <property type="evidence" value="ECO:0007669"/>
    <property type="project" value="UniProtKB-KW"/>
</dbReference>
<dbReference type="Proteomes" id="UP000318405">
    <property type="component" value="Unassembled WGS sequence"/>
</dbReference>
<feature type="domain" description="Transketolase N-terminal" evidence="11">
    <location>
        <begin position="142"/>
        <end position="297"/>
    </location>
</feature>
<comment type="cofactor">
    <cofactor evidence="1 9">
        <name>thiamine diphosphate</name>
        <dbReference type="ChEBI" id="CHEBI:58937"/>
    </cofactor>
</comment>
<evidence type="ECO:0000256" key="6">
    <source>
        <dbReference type="ARBA" id="ARBA00023052"/>
    </source>
</evidence>
<comment type="caution">
    <text evidence="14">The sequence shown here is derived from an EMBL/GenBank/DDBJ whole genome shotgun (WGS) entry which is preliminary data.</text>
</comment>
<dbReference type="PANTHER" id="PTHR43825">
    <property type="entry name" value="PYRUVATE DEHYDROGENASE E1 COMPONENT"/>
    <property type="match status" value="1"/>
</dbReference>
<keyword evidence="7 9" id="KW-0670">Pyruvate</keyword>
<evidence type="ECO:0000256" key="5">
    <source>
        <dbReference type="ARBA" id="ARBA00023002"/>
    </source>
</evidence>
<dbReference type="CDD" id="cd02017">
    <property type="entry name" value="TPP_E1_EcPDC_like"/>
    <property type="match status" value="1"/>
</dbReference>
<dbReference type="Pfam" id="PF22613">
    <property type="entry name" value="Transketolase_C_1"/>
    <property type="match status" value="1"/>
</dbReference>
<dbReference type="InterPro" id="IPR005474">
    <property type="entry name" value="Transketolase_N"/>
</dbReference>
<proteinExistence type="predicted"/>
<comment type="cofactor">
    <cofactor evidence="10">
        <name>Mg(2+)</name>
        <dbReference type="ChEBI" id="CHEBI:18420"/>
    </cofactor>
</comment>
<dbReference type="EMBL" id="VLTJ01000007">
    <property type="protein sequence ID" value="TSH97916.1"/>
    <property type="molecule type" value="Genomic_DNA"/>
</dbReference>
<organism evidence="14 15">
    <name type="scientific">Verticiella sediminum</name>
    <dbReference type="NCBI Taxonomy" id="1247510"/>
    <lineage>
        <taxon>Bacteria</taxon>
        <taxon>Pseudomonadati</taxon>
        <taxon>Pseudomonadota</taxon>
        <taxon>Betaproteobacteria</taxon>
        <taxon>Burkholderiales</taxon>
        <taxon>Alcaligenaceae</taxon>
        <taxon>Verticiella</taxon>
    </lineage>
</organism>
<gene>
    <name evidence="14" type="primary">aceE</name>
    <name evidence="14" type="ORF">FOZ76_03750</name>
</gene>
<dbReference type="Pfam" id="PF00456">
    <property type="entry name" value="Transketolase_N"/>
    <property type="match status" value="1"/>
</dbReference>
<dbReference type="AlphaFoldDB" id="A0A556AYE8"/>